<feature type="binding site" evidence="9">
    <location>
        <position position="108"/>
    </location>
    <ligand>
        <name>Mn(2+)</name>
        <dbReference type="ChEBI" id="CHEBI:29035"/>
    </ligand>
</feature>
<dbReference type="InterPro" id="IPR001929">
    <property type="entry name" value="Germin"/>
</dbReference>
<keyword evidence="3 11" id="KW-0052">Apoplast</keyword>
<evidence type="ECO:0000256" key="6">
    <source>
        <dbReference type="ARBA" id="ARBA00023157"/>
    </source>
</evidence>
<gene>
    <name evidence="13" type="ORF">Fot_38097</name>
</gene>
<dbReference type="PROSITE" id="PS00725">
    <property type="entry name" value="GERMIN"/>
    <property type="match status" value="1"/>
</dbReference>
<dbReference type="CDD" id="cd02241">
    <property type="entry name" value="cupin_OxOx"/>
    <property type="match status" value="1"/>
</dbReference>
<feature type="signal peptide" evidence="11">
    <location>
        <begin position="1"/>
        <end position="21"/>
    </location>
</feature>
<evidence type="ECO:0000256" key="9">
    <source>
        <dbReference type="PIRSR" id="PIRSR601929-2"/>
    </source>
</evidence>
<dbReference type="GO" id="GO:0030145">
    <property type="term" value="F:manganese ion binding"/>
    <property type="evidence" value="ECO:0007669"/>
    <property type="project" value="UniProtKB-UniRule"/>
</dbReference>
<keyword evidence="4 11" id="KW-0964">Secreted</keyword>
<keyword evidence="14" id="KW-1185">Reference proteome</keyword>
<organism evidence="13 14">
    <name type="scientific">Forsythia ovata</name>
    <dbReference type="NCBI Taxonomy" id="205694"/>
    <lineage>
        <taxon>Eukaryota</taxon>
        <taxon>Viridiplantae</taxon>
        <taxon>Streptophyta</taxon>
        <taxon>Embryophyta</taxon>
        <taxon>Tracheophyta</taxon>
        <taxon>Spermatophyta</taxon>
        <taxon>Magnoliopsida</taxon>
        <taxon>eudicotyledons</taxon>
        <taxon>Gunneridae</taxon>
        <taxon>Pentapetalae</taxon>
        <taxon>asterids</taxon>
        <taxon>lamiids</taxon>
        <taxon>Lamiales</taxon>
        <taxon>Oleaceae</taxon>
        <taxon>Forsythieae</taxon>
        <taxon>Forsythia</taxon>
    </lineage>
</organism>
<comment type="similarity">
    <text evidence="2 11">Belongs to the germin family.</text>
</comment>
<dbReference type="Proteomes" id="UP001604277">
    <property type="component" value="Unassembled WGS sequence"/>
</dbReference>
<dbReference type="SMART" id="SM00835">
    <property type="entry name" value="Cupin_1"/>
    <property type="match status" value="1"/>
</dbReference>
<evidence type="ECO:0000259" key="12">
    <source>
        <dbReference type="SMART" id="SM00835"/>
    </source>
</evidence>
<evidence type="ECO:0000256" key="1">
    <source>
        <dbReference type="ARBA" id="ARBA00004271"/>
    </source>
</evidence>
<dbReference type="PANTHER" id="PTHR31238">
    <property type="entry name" value="GERMIN-LIKE PROTEIN SUBFAMILY 3 MEMBER 3"/>
    <property type="match status" value="1"/>
</dbReference>
<feature type="chain" id="PRO_5044527161" description="Germin-like protein" evidence="11">
    <location>
        <begin position="22"/>
        <end position="297"/>
    </location>
</feature>
<dbReference type="InterPro" id="IPR014710">
    <property type="entry name" value="RmlC-like_jellyroll"/>
</dbReference>
<evidence type="ECO:0000313" key="13">
    <source>
        <dbReference type="EMBL" id="KAL2494340.1"/>
    </source>
</evidence>
<dbReference type="PRINTS" id="PR00325">
    <property type="entry name" value="GERMIN"/>
</dbReference>
<accession>A0ABD1S0X2</accession>
<dbReference type="Gene3D" id="2.60.120.10">
    <property type="entry name" value="Jelly Rolls"/>
    <property type="match status" value="1"/>
</dbReference>
<comment type="subcellular location">
    <subcellularLocation>
        <location evidence="1 11">Secreted</location>
        <location evidence="1 11">Extracellular space</location>
        <location evidence="1 11">Apoplast</location>
    </subcellularLocation>
</comment>
<dbReference type="AlphaFoldDB" id="A0ABD1S0X2"/>
<evidence type="ECO:0000256" key="10">
    <source>
        <dbReference type="PIRSR" id="PIRSR601929-3"/>
    </source>
</evidence>
<dbReference type="SUPFAM" id="SSF51182">
    <property type="entry name" value="RmlC-like cupins"/>
    <property type="match status" value="1"/>
</dbReference>
<feature type="disulfide bond" evidence="10">
    <location>
        <begin position="31"/>
        <end position="46"/>
    </location>
</feature>
<sequence>MANLVLTIISLLAIGWTVVHAGEPSPLQDLCVADFNSPVRVNGHACLDPKMVTADHFLFKGLNIPGNTSNPLGSFVNRPTVDQIPGLNTLGISTVRVDYAPRGVVPPHRHPRASEILTVLEGTVLVGFVTSDPENKLFSKVLKKGDVFTFPFSLIHFQQNVGHDNAVTIAFLSSQNPGVIPIANTVFGSNPSINDDLLAKAFRDSISPHYSNSECKELGQSFIPDLRDKPQEREDLHRSLKMLPDGELNTQYGPDVMGKDQQNDGKIWRIIEESLEHSKAHWEKINQLANKSGFLKK</sequence>
<keyword evidence="7 8" id="KW-0464">Manganese</keyword>
<feature type="binding site" evidence="8">
    <location>
        <position position="115"/>
    </location>
    <ligand>
        <name>oxalate</name>
        <dbReference type="ChEBI" id="CHEBI:30623"/>
    </ligand>
</feature>
<name>A0ABD1S0X2_9LAMI</name>
<dbReference type="InterPro" id="IPR019780">
    <property type="entry name" value="Germin_Mn-BS"/>
</dbReference>
<protein>
    <recommendedName>
        <fullName evidence="11">Germin-like protein</fullName>
    </recommendedName>
</protein>
<keyword evidence="6 10" id="KW-1015">Disulfide bond</keyword>
<dbReference type="Pfam" id="PF00190">
    <property type="entry name" value="Cupin_1"/>
    <property type="match status" value="1"/>
</dbReference>
<keyword evidence="11" id="KW-0732">Signal</keyword>
<feature type="binding site" evidence="8">
    <location>
        <position position="110"/>
    </location>
    <ligand>
        <name>oxalate</name>
        <dbReference type="ChEBI" id="CHEBI:30623"/>
    </ligand>
</feature>
<dbReference type="InterPro" id="IPR006045">
    <property type="entry name" value="Cupin_1"/>
</dbReference>
<evidence type="ECO:0000256" key="7">
    <source>
        <dbReference type="ARBA" id="ARBA00023211"/>
    </source>
</evidence>
<proteinExistence type="inferred from homology"/>
<feature type="binding site" evidence="9">
    <location>
        <position position="156"/>
    </location>
    <ligand>
        <name>Mn(2+)</name>
        <dbReference type="ChEBI" id="CHEBI:29035"/>
    </ligand>
</feature>
<evidence type="ECO:0000256" key="8">
    <source>
        <dbReference type="PIRSR" id="PIRSR601929-1"/>
    </source>
</evidence>
<reference evidence="14" key="1">
    <citation type="submission" date="2024-07" db="EMBL/GenBank/DDBJ databases">
        <title>Two chromosome-level genome assemblies of Korean endemic species Abeliophyllum distichum and Forsythia ovata (Oleaceae).</title>
        <authorList>
            <person name="Jang H."/>
        </authorList>
    </citation>
    <scope>NUCLEOTIDE SEQUENCE [LARGE SCALE GENOMIC DNA]</scope>
</reference>
<dbReference type="GO" id="GO:0048046">
    <property type="term" value="C:apoplast"/>
    <property type="evidence" value="ECO:0007669"/>
    <property type="project" value="UniProtKB-SubCell"/>
</dbReference>
<evidence type="ECO:0000256" key="3">
    <source>
        <dbReference type="ARBA" id="ARBA00022523"/>
    </source>
</evidence>
<dbReference type="EMBL" id="JBFOLJ010000011">
    <property type="protein sequence ID" value="KAL2494340.1"/>
    <property type="molecule type" value="Genomic_DNA"/>
</dbReference>
<evidence type="ECO:0000256" key="4">
    <source>
        <dbReference type="ARBA" id="ARBA00022525"/>
    </source>
</evidence>
<dbReference type="FunFam" id="2.60.120.10:FF:000005">
    <property type="entry name" value="Germin-like protein subfamily 1 member 8"/>
    <property type="match status" value="1"/>
</dbReference>
<evidence type="ECO:0000256" key="2">
    <source>
        <dbReference type="ARBA" id="ARBA00007456"/>
    </source>
</evidence>
<keyword evidence="5 8" id="KW-0479">Metal-binding</keyword>
<dbReference type="InterPro" id="IPR011051">
    <property type="entry name" value="RmlC_Cupin_sf"/>
</dbReference>
<feature type="binding site" evidence="9">
    <location>
        <position position="110"/>
    </location>
    <ligand>
        <name>Mn(2+)</name>
        <dbReference type="ChEBI" id="CHEBI:29035"/>
    </ligand>
</feature>
<evidence type="ECO:0000256" key="5">
    <source>
        <dbReference type="ARBA" id="ARBA00022723"/>
    </source>
</evidence>
<feature type="binding site" evidence="9">
    <location>
        <position position="115"/>
    </location>
    <ligand>
        <name>Mn(2+)</name>
        <dbReference type="ChEBI" id="CHEBI:29035"/>
    </ligand>
</feature>
<evidence type="ECO:0000313" key="14">
    <source>
        <dbReference type="Proteomes" id="UP001604277"/>
    </source>
</evidence>
<comment type="caution">
    <text evidence="13">The sequence shown here is derived from an EMBL/GenBank/DDBJ whole genome shotgun (WGS) entry which is preliminary data.</text>
</comment>
<evidence type="ECO:0000256" key="11">
    <source>
        <dbReference type="RuleBase" id="RU366015"/>
    </source>
</evidence>
<feature type="domain" description="Cupin type-1" evidence="12">
    <location>
        <begin position="60"/>
        <end position="212"/>
    </location>
</feature>